<evidence type="ECO:0000259" key="2">
    <source>
        <dbReference type="Pfam" id="PF00561"/>
    </source>
</evidence>
<accession>A0ABT9FA43</accession>
<evidence type="ECO:0000313" key="4">
    <source>
        <dbReference type="Proteomes" id="UP001177212"/>
    </source>
</evidence>
<protein>
    <submittedName>
        <fullName evidence="3">Alpha/beta hydrolase</fullName>
    </submittedName>
</protein>
<keyword evidence="4" id="KW-1185">Reference proteome</keyword>
<dbReference type="GO" id="GO:0016787">
    <property type="term" value="F:hydrolase activity"/>
    <property type="evidence" value="ECO:0007669"/>
    <property type="project" value="UniProtKB-KW"/>
</dbReference>
<evidence type="ECO:0000256" key="1">
    <source>
        <dbReference type="ARBA" id="ARBA00008645"/>
    </source>
</evidence>
<dbReference type="PRINTS" id="PR00111">
    <property type="entry name" value="ABHYDROLASE"/>
</dbReference>
<dbReference type="Proteomes" id="UP001177212">
    <property type="component" value="Unassembled WGS sequence"/>
</dbReference>
<name>A0ABT9FA43_9GAMM</name>
<proteinExistence type="inferred from homology"/>
<organism evidence="3 4">
    <name type="scientific">Pseudoalteromonas marina</name>
    <dbReference type="NCBI Taxonomy" id="267375"/>
    <lineage>
        <taxon>Bacteria</taxon>
        <taxon>Pseudomonadati</taxon>
        <taxon>Pseudomonadota</taxon>
        <taxon>Gammaproteobacteria</taxon>
        <taxon>Alteromonadales</taxon>
        <taxon>Pseudoalteromonadaceae</taxon>
        <taxon>Pseudoalteromonas</taxon>
    </lineage>
</organism>
<evidence type="ECO:0000313" key="3">
    <source>
        <dbReference type="EMBL" id="MDP2563606.1"/>
    </source>
</evidence>
<dbReference type="InterPro" id="IPR000073">
    <property type="entry name" value="AB_hydrolase_1"/>
</dbReference>
<dbReference type="Gene3D" id="3.40.50.1820">
    <property type="entry name" value="alpha/beta hydrolase"/>
    <property type="match status" value="1"/>
</dbReference>
<dbReference type="PANTHER" id="PTHR43039">
    <property type="entry name" value="ESTERASE-RELATED"/>
    <property type="match status" value="1"/>
</dbReference>
<feature type="domain" description="AB hydrolase-1" evidence="2">
    <location>
        <begin position="22"/>
        <end position="256"/>
    </location>
</feature>
<dbReference type="EMBL" id="JAUYVT010000002">
    <property type="protein sequence ID" value="MDP2563606.1"/>
    <property type="molecule type" value="Genomic_DNA"/>
</dbReference>
<comment type="similarity">
    <text evidence="1">Belongs to the AB hydrolase superfamily.</text>
</comment>
<dbReference type="InterPro" id="IPR029058">
    <property type="entry name" value="AB_hydrolase_fold"/>
</dbReference>
<comment type="caution">
    <text evidence="3">The sequence shown here is derived from an EMBL/GenBank/DDBJ whole genome shotgun (WGS) entry which is preliminary data.</text>
</comment>
<gene>
    <name evidence="3" type="ORF">Q8W34_03135</name>
</gene>
<reference evidence="3" key="1">
    <citation type="submission" date="2023-07" db="EMBL/GenBank/DDBJ databases">
        <title>Genome content predicts the carbon catabolic preferences of heterotrophic bacteria.</title>
        <authorList>
            <person name="Gralka M."/>
        </authorList>
    </citation>
    <scope>NUCLEOTIDE SEQUENCE</scope>
    <source>
        <strain evidence="3">4G09</strain>
    </source>
</reference>
<dbReference type="SUPFAM" id="SSF53474">
    <property type="entry name" value="alpha/beta-Hydrolases"/>
    <property type="match status" value="1"/>
</dbReference>
<dbReference type="Pfam" id="PF00561">
    <property type="entry name" value="Abhydrolase_1"/>
    <property type="match status" value="1"/>
</dbReference>
<keyword evidence="3" id="KW-0378">Hydrolase</keyword>
<sequence>MLNSESIKARNNVKVIGSGSKTLLFGHGFGCDQNMWRFLTPYLEKQFKIVLFDYVGSGNSDISQYNKQRYKKLEGYALDVIEVCTELNLSDVVFVGHSVSGMIGALAAVERPDLISKLIMVCPSPCFLNFPPDYQGGFDKEDLQELLSLMDKNYIGWADYLAPLVIGNTNSAELIGELSGSFCSTDPVIAKNFAEATFFSDYRFLLTKIIQPTLILQSEDDALADVSVGQYIEKEIQSSSLIVISAQGHCLQMTHPEIVSQSIIDYVKQ</sequence>
<dbReference type="RefSeq" id="WP_305471124.1">
    <property type="nucleotide sequence ID" value="NZ_JAUYVT010000002.1"/>
</dbReference>